<sequence length="74" mass="8288">MAAEAGVTPEQLAKEALKLHLQRYTDRLAFNAACERSLQHYRETGLHVTDDEIDAWLSALEAGNDNAEPPKCHR</sequence>
<comment type="caution">
    <text evidence="1">The sequence shown here is derived from an EMBL/GenBank/DDBJ whole genome shotgun (WGS) entry which is preliminary data.</text>
</comment>
<organism evidence="1 2">
    <name type="scientific">Pseudoduganella aquatica</name>
    <dbReference type="NCBI Taxonomy" id="2660641"/>
    <lineage>
        <taxon>Bacteria</taxon>
        <taxon>Pseudomonadati</taxon>
        <taxon>Pseudomonadota</taxon>
        <taxon>Betaproteobacteria</taxon>
        <taxon>Burkholderiales</taxon>
        <taxon>Oxalobacteraceae</taxon>
        <taxon>Telluria group</taxon>
        <taxon>Pseudoduganella</taxon>
    </lineage>
</organism>
<evidence type="ECO:0000313" key="2">
    <source>
        <dbReference type="Proteomes" id="UP000450676"/>
    </source>
</evidence>
<evidence type="ECO:0000313" key="1">
    <source>
        <dbReference type="EMBL" id="MYN07532.1"/>
    </source>
</evidence>
<accession>A0A7X4HC33</accession>
<name>A0A7X4HC33_9BURK</name>
<dbReference type="EMBL" id="WWCU01000007">
    <property type="protein sequence ID" value="MYN07532.1"/>
    <property type="molecule type" value="Genomic_DNA"/>
</dbReference>
<gene>
    <name evidence="1" type="ORF">GTP77_09270</name>
</gene>
<dbReference type="Proteomes" id="UP000450676">
    <property type="component" value="Unassembled WGS sequence"/>
</dbReference>
<reference evidence="1 2" key="1">
    <citation type="submission" date="2019-12" db="EMBL/GenBank/DDBJ databases">
        <title>Novel species isolated from a subtropical stream in China.</title>
        <authorList>
            <person name="Lu H."/>
        </authorList>
    </citation>
    <scope>NUCLEOTIDE SEQUENCE [LARGE SCALE GENOMIC DNA]</scope>
    <source>
        <strain evidence="1 2">FT127W</strain>
    </source>
</reference>
<keyword evidence="2" id="KW-1185">Reference proteome</keyword>
<proteinExistence type="predicted"/>
<protein>
    <submittedName>
        <fullName evidence="1">Transcriptional regulator</fullName>
    </submittedName>
</protein>
<dbReference type="AlphaFoldDB" id="A0A7X4HC33"/>